<dbReference type="EMBL" id="FOCV01000058">
    <property type="protein sequence ID" value="SEP24066.1"/>
    <property type="molecule type" value="Genomic_DNA"/>
</dbReference>
<dbReference type="SUPFAM" id="SSF103088">
    <property type="entry name" value="OmpA-like"/>
    <property type="match status" value="1"/>
</dbReference>
<sequence>MIAHGLRISMALGLLLAPSIASAQQLNNNQIMSTLGQVRSAAPAVDVALLVEEANANVGKGVAALPNWNKLSELSQLIVEIDFENNSTAIEPKSYRTVGLIADALHHPDLFRYKFLIVGHSSATGSAKHNLELSQKRADAINEALSTTFAVSPDRLFSVGAGEEWPIDPGHPESADNRRVQLINLGLLR</sequence>
<evidence type="ECO:0000256" key="4">
    <source>
        <dbReference type="PROSITE-ProRule" id="PRU00473"/>
    </source>
</evidence>
<keyword evidence="10" id="KW-1185">Reference proteome</keyword>
<evidence type="ECO:0000256" key="1">
    <source>
        <dbReference type="ARBA" id="ARBA00004442"/>
    </source>
</evidence>
<dbReference type="Pfam" id="PF00691">
    <property type="entry name" value="OmpA"/>
    <property type="match status" value="1"/>
</dbReference>
<reference evidence="9" key="1">
    <citation type="submission" date="2016-10" db="EMBL/GenBank/DDBJ databases">
        <authorList>
            <person name="Wibberg D."/>
        </authorList>
    </citation>
    <scope>NUCLEOTIDE SEQUENCE [LARGE SCALE GENOMIC DNA]</scope>
</reference>
<evidence type="ECO:0000313" key="8">
    <source>
        <dbReference type="EMBL" id="SEP24066.1"/>
    </source>
</evidence>
<dbReference type="Proteomes" id="UP000198939">
    <property type="component" value="Unassembled WGS sequence"/>
</dbReference>
<name>A0A1H8W8S3_9HYPH</name>
<feature type="chain" id="PRO_5030029941" evidence="5">
    <location>
        <begin position="24"/>
        <end position="189"/>
    </location>
</feature>
<proteinExistence type="predicted"/>
<dbReference type="AlphaFoldDB" id="A0A1H8W8S3"/>
<evidence type="ECO:0000313" key="7">
    <source>
        <dbReference type="EMBL" id="SEI20524.1"/>
    </source>
</evidence>
<dbReference type="Proteomes" id="UP000183063">
    <property type="component" value="Unassembled WGS sequence"/>
</dbReference>
<accession>A0A1H8W8S3</accession>
<dbReference type="STRING" id="501024.RTCCBAU85039_6409"/>
<evidence type="ECO:0000256" key="3">
    <source>
        <dbReference type="ARBA" id="ARBA00023237"/>
    </source>
</evidence>
<dbReference type="CDD" id="cd07185">
    <property type="entry name" value="OmpA_C-like"/>
    <property type="match status" value="1"/>
</dbReference>
<evidence type="ECO:0000256" key="5">
    <source>
        <dbReference type="SAM" id="SignalP"/>
    </source>
</evidence>
<dbReference type="PANTHER" id="PTHR30329">
    <property type="entry name" value="STATOR ELEMENT OF FLAGELLAR MOTOR COMPLEX"/>
    <property type="match status" value="1"/>
</dbReference>
<evidence type="ECO:0000313" key="9">
    <source>
        <dbReference type="Proteomes" id="UP000183063"/>
    </source>
</evidence>
<dbReference type="InterPro" id="IPR006664">
    <property type="entry name" value="OMP_bac"/>
</dbReference>
<keyword evidence="5" id="KW-0732">Signal</keyword>
<dbReference type="InterPro" id="IPR050330">
    <property type="entry name" value="Bact_OuterMem_StrucFunc"/>
</dbReference>
<evidence type="ECO:0000313" key="10">
    <source>
        <dbReference type="Proteomes" id="UP000198939"/>
    </source>
</evidence>
<keyword evidence="2 4" id="KW-0472">Membrane</keyword>
<dbReference type="RefSeq" id="WP_072381742.1">
    <property type="nucleotide sequence ID" value="NZ_FNXB01000072.1"/>
</dbReference>
<dbReference type="InterPro" id="IPR006665">
    <property type="entry name" value="OmpA-like"/>
</dbReference>
<dbReference type="EMBL" id="FNXB01000072">
    <property type="protein sequence ID" value="SEI20524.1"/>
    <property type="molecule type" value="Genomic_DNA"/>
</dbReference>
<dbReference type="OrthoDB" id="9792021at2"/>
<evidence type="ECO:0000259" key="6">
    <source>
        <dbReference type="PROSITE" id="PS51123"/>
    </source>
</evidence>
<reference evidence="8 10" key="3">
    <citation type="submission" date="2016-10" db="EMBL/GenBank/DDBJ databases">
        <authorList>
            <person name="Varghese N."/>
            <person name="Submissions S."/>
        </authorList>
    </citation>
    <scope>NUCLEOTIDE SEQUENCE [LARGE SCALE GENOMIC DNA]</scope>
    <source>
        <strain evidence="8 10">CGMCC 1.7071</strain>
    </source>
</reference>
<protein>
    <submittedName>
        <fullName evidence="8">Outer membrane protein OmpA</fullName>
    </submittedName>
    <submittedName>
        <fullName evidence="7">Root adhesin</fullName>
    </submittedName>
</protein>
<comment type="subcellular location">
    <subcellularLocation>
        <location evidence="1">Cell outer membrane</location>
    </subcellularLocation>
</comment>
<dbReference type="Gene3D" id="3.30.1330.60">
    <property type="entry name" value="OmpA-like domain"/>
    <property type="match status" value="1"/>
</dbReference>
<feature type="signal peptide" evidence="5">
    <location>
        <begin position="1"/>
        <end position="23"/>
    </location>
</feature>
<reference evidence="7" key="2">
    <citation type="submission" date="2016-10" db="EMBL/GenBank/DDBJ databases">
        <authorList>
            <person name="de Groot N.N."/>
        </authorList>
    </citation>
    <scope>NUCLEOTIDE SEQUENCE [LARGE SCALE GENOMIC DNA]</scope>
    <source>
        <strain evidence="7">CCBAU85039</strain>
    </source>
</reference>
<dbReference type="InterPro" id="IPR036737">
    <property type="entry name" value="OmpA-like_sf"/>
</dbReference>
<feature type="domain" description="OmpA-like" evidence="6">
    <location>
        <begin position="70"/>
        <end position="189"/>
    </location>
</feature>
<gene>
    <name evidence="7" type="primary">oprF_3</name>
    <name evidence="7" type="ORF">RTCCBAU85039_6409</name>
    <name evidence="8" type="ORF">SAMN05216228_10589</name>
</gene>
<dbReference type="PRINTS" id="PR01021">
    <property type="entry name" value="OMPADOMAIN"/>
</dbReference>
<evidence type="ECO:0000256" key="2">
    <source>
        <dbReference type="ARBA" id="ARBA00023136"/>
    </source>
</evidence>
<dbReference type="GO" id="GO:0009279">
    <property type="term" value="C:cell outer membrane"/>
    <property type="evidence" value="ECO:0007669"/>
    <property type="project" value="UniProtKB-SubCell"/>
</dbReference>
<keyword evidence="3" id="KW-0998">Cell outer membrane</keyword>
<dbReference type="PANTHER" id="PTHR30329:SF21">
    <property type="entry name" value="LIPOPROTEIN YIAD-RELATED"/>
    <property type="match status" value="1"/>
</dbReference>
<organism evidence="7 9">
    <name type="scientific">Rhizobium tibeticum</name>
    <dbReference type="NCBI Taxonomy" id="501024"/>
    <lineage>
        <taxon>Bacteria</taxon>
        <taxon>Pseudomonadati</taxon>
        <taxon>Pseudomonadota</taxon>
        <taxon>Alphaproteobacteria</taxon>
        <taxon>Hyphomicrobiales</taxon>
        <taxon>Rhizobiaceae</taxon>
        <taxon>Rhizobium/Agrobacterium group</taxon>
        <taxon>Rhizobium</taxon>
    </lineage>
</organism>
<dbReference type="PROSITE" id="PS51123">
    <property type="entry name" value="OMPA_2"/>
    <property type="match status" value="1"/>
</dbReference>